<keyword evidence="2" id="KW-1185">Reference proteome</keyword>
<dbReference type="HOGENOM" id="CLU_614021_0_0_1"/>
<evidence type="ECO:0000313" key="2">
    <source>
        <dbReference type="Proteomes" id="UP000027265"/>
    </source>
</evidence>
<organism evidence="1 2">
    <name type="scientific">Jaapia argillacea MUCL 33604</name>
    <dbReference type="NCBI Taxonomy" id="933084"/>
    <lineage>
        <taxon>Eukaryota</taxon>
        <taxon>Fungi</taxon>
        <taxon>Dikarya</taxon>
        <taxon>Basidiomycota</taxon>
        <taxon>Agaricomycotina</taxon>
        <taxon>Agaricomycetes</taxon>
        <taxon>Agaricomycetidae</taxon>
        <taxon>Jaapiales</taxon>
        <taxon>Jaapiaceae</taxon>
        <taxon>Jaapia</taxon>
    </lineage>
</organism>
<dbReference type="AlphaFoldDB" id="A0A067PI08"/>
<dbReference type="InParanoid" id="A0A067PI08"/>
<dbReference type="STRING" id="933084.A0A067PI08"/>
<sequence>MDVLPIVNGSMIKMAVAKDIPAEDFDSHIGRIRDTTTGHAFQVDHRIWRLLDPTAMLEGDLSIYKIQKYFGPTVNLWAVTLLHCWLLLHFLLLSQNLITVRPILLVTWSSLVSMSMFCGKFREVWLGMDTTTSEYQEARDAFMTGSSKGNIEVISPTATIQGQSRDIYRLDFLNAQGEPMLRPYGPGESDAAVWVAMGHPGHIKYNPFFVKLCLTLQLVTQCVAEVVNQVITAEMWLEIRVKEIKNIMMKSSLQELLDQLKEDLHPQQEVISYLHSLCRLILDPHTEDTMVEYEEKEYYSTAEQAAPHGDECEKQLGRIVARARYLQSIGADPDPNRIVPVGMDPTGDDFANHFQNLDAGKHLKNSAKSKGRSEVGMANWEANRGYLAQWNRDHAAERLLCSLQYLEMEAQERHYLATPLDLSNHVWLVNFGRPGEPRGMWLMDFW</sequence>
<gene>
    <name evidence="1" type="ORF">JAAARDRAFT_197263</name>
</gene>
<accession>A0A067PI08</accession>
<dbReference type="EMBL" id="KL197733">
    <property type="protein sequence ID" value="KDQ53445.1"/>
    <property type="molecule type" value="Genomic_DNA"/>
</dbReference>
<reference evidence="2" key="1">
    <citation type="journal article" date="2014" name="Proc. Natl. Acad. Sci. U.S.A.">
        <title>Extensive sampling of basidiomycete genomes demonstrates inadequacy of the white-rot/brown-rot paradigm for wood decay fungi.</title>
        <authorList>
            <person name="Riley R."/>
            <person name="Salamov A.A."/>
            <person name="Brown D.W."/>
            <person name="Nagy L.G."/>
            <person name="Floudas D."/>
            <person name="Held B.W."/>
            <person name="Levasseur A."/>
            <person name="Lombard V."/>
            <person name="Morin E."/>
            <person name="Otillar R."/>
            <person name="Lindquist E.A."/>
            <person name="Sun H."/>
            <person name="LaButti K.M."/>
            <person name="Schmutz J."/>
            <person name="Jabbour D."/>
            <person name="Luo H."/>
            <person name="Baker S.E."/>
            <person name="Pisabarro A.G."/>
            <person name="Walton J.D."/>
            <person name="Blanchette R.A."/>
            <person name="Henrissat B."/>
            <person name="Martin F."/>
            <person name="Cullen D."/>
            <person name="Hibbett D.S."/>
            <person name="Grigoriev I.V."/>
        </authorList>
    </citation>
    <scope>NUCLEOTIDE SEQUENCE [LARGE SCALE GENOMIC DNA]</scope>
    <source>
        <strain evidence="2">MUCL 33604</strain>
    </source>
</reference>
<protein>
    <submittedName>
        <fullName evidence="1">Uncharacterized protein</fullName>
    </submittedName>
</protein>
<proteinExistence type="predicted"/>
<evidence type="ECO:0000313" key="1">
    <source>
        <dbReference type="EMBL" id="KDQ53445.1"/>
    </source>
</evidence>
<dbReference type="Proteomes" id="UP000027265">
    <property type="component" value="Unassembled WGS sequence"/>
</dbReference>
<name>A0A067PI08_9AGAM</name>
<dbReference type="OrthoDB" id="3045403at2759"/>